<dbReference type="PANTHER" id="PTHR43378:SF2">
    <property type="entry name" value="UDP-3-O-ACYLGLUCOSAMINE N-ACYLTRANSFERASE 1, MITOCHONDRIAL-RELATED"/>
    <property type="match status" value="1"/>
</dbReference>
<organism evidence="6">
    <name type="scientific">viral metagenome</name>
    <dbReference type="NCBI Taxonomy" id="1070528"/>
    <lineage>
        <taxon>unclassified sequences</taxon>
        <taxon>metagenomes</taxon>
        <taxon>organismal metagenomes</taxon>
    </lineage>
</organism>
<keyword evidence="4" id="KW-0443">Lipid metabolism</keyword>
<evidence type="ECO:0000256" key="4">
    <source>
        <dbReference type="ARBA" id="ARBA00023098"/>
    </source>
</evidence>
<keyword evidence="5" id="KW-0012">Acyltransferase</keyword>
<keyword evidence="1" id="KW-0444">Lipid biosynthesis</keyword>
<dbReference type="GO" id="GO:0016020">
    <property type="term" value="C:membrane"/>
    <property type="evidence" value="ECO:0007669"/>
    <property type="project" value="GOC"/>
</dbReference>
<protein>
    <submittedName>
        <fullName evidence="6">Putative hexapeptide repeat-containing transferase</fullName>
    </submittedName>
</protein>
<dbReference type="InterPro" id="IPR007691">
    <property type="entry name" value="LpxD"/>
</dbReference>
<dbReference type="SUPFAM" id="SSF51161">
    <property type="entry name" value="Trimeric LpxA-like enzymes"/>
    <property type="match status" value="1"/>
</dbReference>
<dbReference type="Pfam" id="PF00132">
    <property type="entry name" value="Hexapep"/>
    <property type="match status" value="1"/>
</dbReference>
<dbReference type="GO" id="GO:0016410">
    <property type="term" value="F:N-acyltransferase activity"/>
    <property type="evidence" value="ECO:0007669"/>
    <property type="project" value="InterPro"/>
</dbReference>
<evidence type="ECO:0000256" key="5">
    <source>
        <dbReference type="ARBA" id="ARBA00023315"/>
    </source>
</evidence>
<dbReference type="AlphaFoldDB" id="A0A6M3LIU0"/>
<sequence length="236" mass="25941">MDIVDISKYKSTCSIDYLKDKSITFVKKDGLIQKVIDSGLDIWVILQDGISSNEYSQVSMSVDAGADFIRIHNEINSNLSRREDIISSLAKISFGVQFTPGLKLVRYNDELLEMKHMGNIVIEDNVSIGTNTIIEYATLDSTIIRYGTKIDVACLVGHNAEIGRHTALATHTVIGGSAKIGDHCFLALGVVVRTHVTICDNVYIGMGAVVTKDISNPGMYYGVPAKYVKSWNGRDF</sequence>
<keyword evidence="3 6" id="KW-0808">Transferase</keyword>
<proteinExistence type="predicted"/>
<evidence type="ECO:0000256" key="1">
    <source>
        <dbReference type="ARBA" id="ARBA00022516"/>
    </source>
</evidence>
<evidence type="ECO:0000313" key="6">
    <source>
        <dbReference type="EMBL" id="QJA94730.1"/>
    </source>
</evidence>
<name>A0A6M3LIU0_9ZZZZ</name>
<evidence type="ECO:0000256" key="2">
    <source>
        <dbReference type="ARBA" id="ARBA00022556"/>
    </source>
</evidence>
<gene>
    <name evidence="6" type="ORF">MM415B03772_0009</name>
</gene>
<accession>A0A6M3LIU0</accession>
<dbReference type="PANTHER" id="PTHR43378">
    <property type="entry name" value="UDP-3-O-ACYLGLUCOSAMINE N-ACYLTRANSFERASE"/>
    <property type="match status" value="1"/>
</dbReference>
<keyword evidence="2" id="KW-0441">Lipid A biosynthesis</keyword>
<evidence type="ECO:0000256" key="3">
    <source>
        <dbReference type="ARBA" id="ARBA00022679"/>
    </source>
</evidence>
<dbReference type="EMBL" id="MT143256">
    <property type="protein sequence ID" value="QJA94730.1"/>
    <property type="molecule type" value="Genomic_DNA"/>
</dbReference>
<dbReference type="InterPro" id="IPR011004">
    <property type="entry name" value="Trimer_LpxA-like_sf"/>
</dbReference>
<dbReference type="GO" id="GO:0009245">
    <property type="term" value="P:lipid A biosynthetic process"/>
    <property type="evidence" value="ECO:0007669"/>
    <property type="project" value="UniProtKB-KW"/>
</dbReference>
<dbReference type="InterPro" id="IPR001451">
    <property type="entry name" value="Hexapep"/>
</dbReference>
<reference evidence="6" key="1">
    <citation type="submission" date="2020-03" db="EMBL/GenBank/DDBJ databases">
        <title>The deep terrestrial virosphere.</title>
        <authorList>
            <person name="Holmfeldt K."/>
            <person name="Nilsson E."/>
            <person name="Simone D."/>
            <person name="Lopez-Fernandez M."/>
            <person name="Wu X."/>
            <person name="de Brujin I."/>
            <person name="Lundin D."/>
            <person name="Andersson A."/>
            <person name="Bertilsson S."/>
            <person name="Dopson M."/>
        </authorList>
    </citation>
    <scope>NUCLEOTIDE SEQUENCE</scope>
    <source>
        <strain evidence="6">MM415B03772</strain>
    </source>
</reference>
<dbReference type="Gene3D" id="2.160.10.10">
    <property type="entry name" value="Hexapeptide repeat proteins"/>
    <property type="match status" value="1"/>
</dbReference>